<feature type="compositionally biased region" description="Acidic residues" evidence="1">
    <location>
        <begin position="23"/>
        <end position="35"/>
    </location>
</feature>
<dbReference type="Proteomes" id="UP000078512">
    <property type="component" value="Unassembled WGS sequence"/>
</dbReference>
<feature type="region of interest" description="Disordered" evidence="1">
    <location>
        <begin position="17"/>
        <end position="46"/>
    </location>
</feature>
<evidence type="ECO:0000313" key="3">
    <source>
        <dbReference type="Proteomes" id="UP000078512"/>
    </source>
</evidence>
<sequence>MPLTSVEVGRHLKLVQEGQVLSEDTDGGEKDEDDRESAQQQQKEEEEQCRSLVELDVFFFRKSGWGKVVHTLPPPAYARILHLNRHLRKVRLTAHEAKLQPINATALSRCLRLKELSISNFTTQASLEQDLGLFLRPVASALTHLTLINIRGEYALDTTPSTTTAPLWFPHVVEFRTDLSPQITPRIEELIARCPNLERLCLSPDLSLSLEPLATMLLLRRQNGSDTYTCCPKIHSLRFLSSTSEANQIHKVIEACGPLTQLEYKCNNLTEEIQHATRAHHATLEHLKISIIFGRPQSTTTTTTATTTAPLLTDRVSAGRAQTKFLQEVVDSFLFLRSLAFRDFRQRSSQADFAETMMEQPWRCDRLEELQLVVGILERGKDVEMECFEPGRVFAHGWRVPMDVPVDRTYLKPNYVLFERFLDHVSVLPVLRKMTALRVDCVR</sequence>
<keyword evidence="3" id="KW-1185">Reference proteome</keyword>
<gene>
    <name evidence="2" type="ORF">K457DRAFT_135664</name>
</gene>
<dbReference type="EMBL" id="KV442027">
    <property type="protein sequence ID" value="OAQ31880.1"/>
    <property type="molecule type" value="Genomic_DNA"/>
</dbReference>
<dbReference type="AlphaFoldDB" id="A0A197K323"/>
<evidence type="ECO:0000256" key="1">
    <source>
        <dbReference type="SAM" id="MobiDB-lite"/>
    </source>
</evidence>
<name>A0A197K323_9FUNG</name>
<reference evidence="2 3" key="1">
    <citation type="submission" date="2016-05" db="EMBL/GenBank/DDBJ databases">
        <title>Genome sequencing reveals origins of a unique bacterial endosymbiosis in the earliest lineages of terrestrial Fungi.</title>
        <authorList>
            <consortium name="DOE Joint Genome Institute"/>
            <person name="Uehling J."/>
            <person name="Gryganskyi A."/>
            <person name="Hameed K."/>
            <person name="Tschaplinski T."/>
            <person name="Misztal P."/>
            <person name="Wu S."/>
            <person name="Desiro A."/>
            <person name="Vande Pol N."/>
            <person name="Du Z.-Y."/>
            <person name="Zienkiewicz A."/>
            <person name="Zienkiewicz K."/>
            <person name="Morin E."/>
            <person name="Tisserant E."/>
            <person name="Splivallo R."/>
            <person name="Hainaut M."/>
            <person name="Henrissat B."/>
            <person name="Ohm R."/>
            <person name="Kuo A."/>
            <person name="Yan J."/>
            <person name="Lipzen A."/>
            <person name="Nolan M."/>
            <person name="Labutti K."/>
            <person name="Barry K."/>
            <person name="Goldstein A."/>
            <person name="Labbe J."/>
            <person name="Schadt C."/>
            <person name="Tuskan G."/>
            <person name="Grigoriev I."/>
            <person name="Martin F."/>
            <person name="Vilgalys R."/>
            <person name="Bonito G."/>
        </authorList>
    </citation>
    <scope>NUCLEOTIDE SEQUENCE [LARGE SCALE GENOMIC DNA]</scope>
    <source>
        <strain evidence="2 3">AG-77</strain>
    </source>
</reference>
<protein>
    <recommendedName>
        <fullName evidence="4">RNI-like protein</fullName>
    </recommendedName>
</protein>
<dbReference type="OrthoDB" id="2413968at2759"/>
<dbReference type="InterPro" id="IPR032675">
    <property type="entry name" value="LRR_dom_sf"/>
</dbReference>
<accession>A0A197K323</accession>
<evidence type="ECO:0008006" key="4">
    <source>
        <dbReference type="Google" id="ProtNLM"/>
    </source>
</evidence>
<evidence type="ECO:0000313" key="2">
    <source>
        <dbReference type="EMBL" id="OAQ31880.1"/>
    </source>
</evidence>
<dbReference type="SUPFAM" id="SSF52047">
    <property type="entry name" value="RNI-like"/>
    <property type="match status" value="1"/>
</dbReference>
<dbReference type="Gene3D" id="3.80.10.10">
    <property type="entry name" value="Ribonuclease Inhibitor"/>
    <property type="match status" value="1"/>
</dbReference>
<proteinExistence type="predicted"/>
<organism evidence="2 3">
    <name type="scientific">Linnemannia elongata AG-77</name>
    <dbReference type="NCBI Taxonomy" id="1314771"/>
    <lineage>
        <taxon>Eukaryota</taxon>
        <taxon>Fungi</taxon>
        <taxon>Fungi incertae sedis</taxon>
        <taxon>Mucoromycota</taxon>
        <taxon>Mortierellomycotina</taxon>
        <taxon>Mortierellomycetes</taxon>
        <taxon>Mortierellales</taxon>
        <taxon>Mortierellaceae</taxon>
        <taxon>Linnemannia</taxon>
    </lineage>
</organism>